<keyword evidence="2 3" id="KW-0413">Isomerase</keyword>
<dbReference type="GO" id="GO:0004751">
    <property type="term" value="F:ribose-5-phosphate isomerase activity"/>
    <property type="evidence" value="ECO:0007669"/>
    <property type="project" value="UniProtKB-EC"/>
</dbReference>
<dbReference type="RefSeq" id="WP_380862568.1">
    <property type="nucleotide sequence ID" value="NZ_JBHRXV010000011.1"/>
</dbReference>
<dbReference type="InterPro" id="IPR003500">
    <property type="entry name" value="RpiB_LacA_LacB"/>
</dbReference>
<reference evidence="4" key="1">
    <citation type="journal article" date="2019" name="Int. J. Syst. Evol. Microbiol.">
        <title>The Global Catalogue of Microorganisms (GCM) 10K type strain sequencing project: providing services to taxonomists for standard genome sequencing and annotation.</title>
        <authorList>
            <consortium name="The Broad Institute Genomics Platform"/>
            <consortium name="The Broad Institute Genome Sequencing Center for Infectious Disease"/>
            <person name="Wu L."/>
            <person name="Ma J."/>
        </authorList>
    </citation>
    <scope>NUCLEOTIDE SEQUENCE [LARGE SCALE GENOMIC DNA]</scope>
    <source>
        <strain evidence="4">KCTC 42644</strain>
    </source>
</reference>
<name>A0ABV7XC71_9SPHN</name>
<dbReference type="EMBL" id="JBHRXV010000011">
    <property type="protein sequence ID" value="MFC3713760.1"/>
    <property type="molecule type" value="Genomic_DNA"/>
</dbReference>
<gene>
    <name evidence="3" type="primary">rpiB</name>
    <name evidence="3" type="ORF">ACFOMD_14380</name>
</gene>
<dbReference type="EC" id="5.3.1.6" evidence="3"/>
<dbReference type="Pfam" id="PF02502">
    <property type="entry name" value="LacAB_rpiB"/>
    <property type="match status" value="1"/>
</dbReference>
<protein>
    <submittedName>
        <fullName evidence="3">Ribose 5-phosphate isomerase B</fullName>
        <ecNumber evidence="3">5.3.1.6</ecNumber>
    </submittedName>
</protein>
<dbReference type="NCBIfam" id="TIGR00689">
    <property type="entry name" value="rpiB_lacA_lacB"/>
    <property type="match status" value="1"/>
</dbReference>
<dbReference type="PANTHER" id="PTHR30345:SF0">
    <property type="entry name" value="DNA DAMAGE-REPAIR_TOLERATION PROTEIN DRT102"/>
    <property type="match status" value="1"/>
</dbReference>
<comment type="caution">
    <text evidence="3">The sequence shown here is derived from an EMBL/GenBank/DDBJ whole genome shotgun (WGS) entry which is preliminary data.</text>
</comment>
<evidence type="ECO:0000313" key="4">
    <source>
        <dbReference type="Proteomes" id="UP001595615"/>
    </source>
</evidence>
<dbReference type="NCBIfam" id="NF004051">
    <property type="entry name" value="PRK05571.1"/>
    <property type="match status" value="1"/>
</dbReference>
<dbReference type="Proteomes" id="UP001595615">
    <property type="component" value="Unassembled WGS sequence"/>
</dbReference>
<dbReference type="Gene3D" id="3.40.1400.10">
    <property type="entry name" value="Sugar-phosphate isomerase, RpiB/LacA/LacB"/>
    <property type="match status" value="1"/>
</dbReference>
<sequence length="153" mass="16419">MPRETIAIGADHAGYQLKDQLIEELRAMDVEVLDMGTNSDASVDYPDYGYAVATAVATGRAKRGILICGSGVGISIAANRHPGIRAALCTHGEVARLSREHNDANVLALGARITGIEIARECVRQFLTTEFAGGRHQRRIDKLSHPSIEEAAP</sequence>
<dbReference type="SUPFAM" id="SSF89623">
    <property type="entry name" value="Ribose/Galactose isomerase RpiB/AlsB"/>
    <property type="match status" value="1"/>
</dbReference>
<comment type="similarity">
    <text evidence="1">Belongs to the LacAB/RpiB family.</text>
</comment>
<dbReference type="NCBIfam" id="TIGR01120">
    <property type="entry name" value="rpiB"/>
    <property type="match status" value="1"/>
</dbReference>
<dbReference type="InterPro" id="IPR004785">
    <property type="entry name" value="RpiB"/>
</dbReference>
<dbReference type="PANTHER" id="PTHR30345">
    <property type="entry name" value="RIBOSE-5-PHOSPHATE ISOMERASE B"/>
    <property type="match status" value="1"/>
</dbReference>
<keyword evidence="4" id="KW-1185">Reference proteome</keyword>
<proteinExistence type="inferred from homology"/>
<evidence type="ECO:0000313" key="3">
    <source>
        <dbReference type="EMBL" id="MFC3713760.1"/>
    </source>
</evidence>
<organism evidence="3 4">
    <name type="scientific">Sphingoaurantiacus capsulatus</name>
    <dbReference type="NCBI Taxonomy" id="1771310"/>
    <lineage>
        <taxon>Bacteria</taxon>
        <taxon>Pseudomonadati</taxon>
        <taxon>Pseudomonadota</taxon>
        <taxon>Alphaproteobacteria</taxon>
        <taxon>Sphingomonadales</taxon>
        <taxon>Sphingosinicellaceae</taxon>
        <taxon>Sphingoaurantiacus</taxon>
    </lineage>
</organism>
<evidence type="ECO:0000256" key="2">
    <source>
        <dbReference type="ARBA" id="ARBA00023235"/>
    </source>
</evidence>
<evidence type="ECO:0000256" key="1">
    <source>
        <dbReference type="ARBA" id="ARBA00008754"/>
    </source>
</evidence>
<dbReference type="InterPro" id="IPR036569">
    <property type="entry name" value="RpiB_LacA_LacB_sf"/>
</dbReference>
<dbReference type="PIRSF" id="PIRSF005384">
    <property type="entry name" value="RpiB_LacA_B"/>
    <property type="match status" value="1"/>
</dbReference>
<accession>A0ABV7XC71</accession>